<dbReference type="SUPFAM" id="SSF75138">
    <property type="entry name" value="HprK N-terminal domain-like"/>
    <property type="match status" value="1"/>
</dbReference>
<dbReference type="InterPro" id="IPR028979">
    <property type="entry name" value="Ser_kin/Pase_Hpr-like_N_sf"/>
</dbReference>
<organism evidence="2">
    <name type="scientific">marine sediment metagenome</name>
    <dbReference type="NCBI Taxonomy" id="412755"/>
    <lineage>
        <taxon>unclassified sequences</taxon>
        <taxon>metagenomes</taxon>
        <taxon>ecological metagenomes</taxon>
    </lineage>
</organism>
<accession>A0A0F9U762</accession>
<dbReference type="AlphaFoldDB" id="A0A0F9U762"/>
<dbReference type="EMBL" id="LAZR01001166">
    <property type="protein sequence ID" value="KKN49478.1"/>
    <property type="molecule type" value="Genomic_DNA"/>
</dbReference>
<dbReference type="InterPro" id="IPR010766">
    <property type="entry name" value="DRTGG"/>
</dbReference>
<dbReference type="Pfam" id="PF07085">
    <property type="entry name" value="DRTGG"/>
    <property type="match status" value="1"/>
</dbReference>
<name>A0A0F9U762_9ZZZZ</name>
<sequence length="73" mass="8074">MHTRRVQKVSVCARSIRNMTETLSPATLMVTSGVREDIIVATAVAALNGVEFTHQYLRNRPHAGKPFNGDSHQ</sequence>
<proteinExistence type="predicted"/>
<gene>
    <name evidence="2" type="ORF">LCGC14_0642330</name>
</gene>
<evidence type="ECO:0000313" key="2">
    <source>
        <dbReference type="EMBL" id="KKN49478.1"/>
    </source>
</evidence>
<evidence type="ECO:0000259" key="1">
    <source>
        <dbReference type="Pfam" id="PF07085"/>
    </source>
</evidence>
<reference evidence="2" key="1">
    <citation type="journal article" date="2015" name="Nature">
        <title>Complex archaea that bridge the gap between prokaryotes and eukaryotes.</title>
        <authorList>
            <person name="Spang A."/>
            <person name="Saw J.H."/>
            <person name="Jorgensen S.L."/>
            <person name="Zaremba-Niedzwiedzka K."/>
            <person name="Martijn J."/>
            <person name="Lind A.E."/>
            <person name="van Eijk R."/>
            <person name="Schleper C."/>
            <person name="Guy L."/>
            <person name="Ettema T.J."/>
        </authorList>
    </citation>
    <scope>NUCLEOTIDE SEQUENCE</scope>
</reference>
<dbReference type="Gene3D" id="3.40.1390.20">
    <property type="entry name" value="HprK N-terminal domain-like"/>
    <property type="match status" value="1"/>
</dbReference>
<comment type="caution">
    <text evidence="2">The sequence shown here is derived from an EMBL/GenBank/DDBJ whole genome shotgun (WGS) entry which is preliminary data.</text>
</comment>
<feature type="domain" description="DRTGG" evidence="1">
    <location>
        <begin position="3"/>
        <end position="54"/>
    </location>
</feature>
<protein>
    <recommendedName>
        <fullName evidence="1">DRTGG domain-containing protein</fullName>
    </recommendedName>
</protein>